<comment type="caution">
    <text evidence="2">The sequence shown here is derived from an EMBL/GenBank/DDBJ whole genome shotgun (WGS) entry which is preliminary data.</text>
</comment>
<feature type="compositionally biased region" description="Basic and acidic residues" evidence="1">
    <location>
        <begin position="70"/>
        <end position="80"/>
    </location>
</feature>
<evidence type="ECO:0000313" key="2">
    <source>
        <dbReference type="EMBL" id="KAI1614843.1"/>
    </source>
</evidence>
<evidence type="ECO:0000313" key="3">
    <source>
        <dbReference type="Proteomes" id="UP001203852"/>
    </source>
</evidence>
<feature type="region of interest" description="Disordered" evidence="1">
    <location>
        <begin position="1"/>
        <end position="102"/>
    </location>
</feature>
<proteinExistence type="predicted"/>
<feature type="compositionally biased region" description="Acidic residues" evidence="1">
    <location>
        <begin position="33"/>
        <end position="63"/>
    </location>
</feature>
<protein>
    <submittedName>
        <fullName evidence="2">Uncharacterized protein</fullName>
    </submittedName>
</protein>
<dbReference type="EMBL" id="MU404352">
    <property type="protein sequence ID" value="KAI1614843.1"/>
    <property type="molecule type" value="Genomic_DNA"/>
</dbReference>
<reference evidence="2" key="1">
    <citation type="journal article" date="2022" name="bioRxiv">
        <title>Deciphering the potential niche of two novel black yeast fungi from a biological soil crust based on their genomes, phenotypes, and melanin regulation.</title>
        <authorList>
            <consortium name="DOE Joint Genome Institute"/>
            <person name="Carr E.C."/>
            <person name="Barton Q."/>
            <person name="Grambo S."/>
            <person name="Sullivan M."/>
            <person name="Renfro C.M."/>
            <person name="Kuo A."/>
            <person name="Pangilinan J."/>
            <person name="Lipzen A."/>
            <person name="Keymanesh K."/>
            <person name="Savage E."/>
            <person name="Barry K."/>
            <person name="Grigoriev I.V."/>
            <person name="Riekhof W.R."/>
            <person name="Harris S.S."/>
        </authorList>
    </citation>
    <scope>NUCLEOTIDE SEQUENCE</scope>
    <source>
        <strain evidence="2">JF 03-4F</strain>
    </source>
</reference>
<name>A0AAN6IEU4_9EURO</name>
<feature type="compositionally biased region" description="Acidic residues" evidence="1">
    <location>
        <begin position="81"/>
        <end position="102"/>
    </location>
</feature>
<sequence>MLESRARLKDNSDRPNVVHYVPGVFNPPWDQVREEDEEDEEADQDEEADRGDEEQEQEDEDDFGQILIDRLQETLDKSVEAEGEQNEEEENDDNYYDDQVEEQIEARTNDQEEQPVACTYDPLVAPAQAAVDEGQAIVFKDVPMAKRPRDDGDNPKNQLAGLARSSKRQKILVYGEQANLTEMMNTQKNTGPTASTLARSRAAKAALPRGDWPHLRSAKTFSGFSLVEQSQTLKDWMSDIEDYVESIQAGAIPSSKVLAFFQRVNVHLNCVTETLDDIALGNERLTAITQSFRRK</sequence>
<evidence type="ECO:0000256" key="1">
    <source>
        <dbReference type="SAM" id="MobiDB-lite"/>
    </source>
</evidence>
<dbReference type="Proteomes" id="UP001203852">
    <property type="component" value="Unassembled WGS sequence"/>
</dbReference>
<organism evidence="2 3">
    <name type="scientific">Exophiala viscosa</name>
    <dbReference type="NCBI Taxonomy" id="2486360"/>
    <lineage>
        <taxon>Eukaryota</taxon>
        <taxon>Fungi</taxon>
        <taxon>Dikarya</taxon>
        <taxon>Ascomycota</taxon>
        <taxon>Pezizomycotina</taxon>
        <taxon>Eurotiomycetes</taxon>
        <taxon>Chaetothyriomycetidae</taxon>
        <taxon>Chaetothyriales</taxon>
        <taxon>Herpotrichiellaceae</taxon>
        <taxon>Exophiala</taxon>
    </lineage>
</organism>
<dbReference type="AlphaFoldDB" id="A0AAN6IEU4"/>
<gene>
    <name evidence="2" type="ORF">EDD36DRAFT_462374</name>
</gene>
<feature type="compositionally biased region" description="Basic and acidic residues" evidence="1">
    <location>
        <begin position="1"/>
        <end position="13"/>
    </location>
</feature>
<accession>A0AAN6IEU4</accession>
<keyword evidence="3" id="KW-1185">Reference proteome</keyword>